<dbReference type="EC" id="3.6.4.13" evidence="12"/>
<dbReference type="SUPFAM" id="SSF52540">
    <property type="entry name" value="P-loop containing nucleoside triphosphate hydrolases"/>
    <property type="match status" value="1"/>
</dbReference>
<evidence type="ECO:0000256" key="12">
    <source>
        <dbReference type="RuleBase" id="RU365068"/>
    </source>
</evidence>
<feature type="short sequence motif" description="Q motif" evidence="10">
    <location>
        <begin position="38"/>
        <end position="66"/>
    </location>
</feature>
<evidence type="ECO:0000313" key="18">
    <source>
        <dbReference type="Proteomes" id="UP000095009"/>
    </source>
</evidence>
<dbReference type="AlphaFoldDB" id="A0A1E3PTN5"/>
<evidence type="ECO:0000256" key="8">
    <source>
        <dbReference type="ARBA" id="ARBA00022884"/>
    </source>
</evidence>
<evidence type="ECO:0000259" key="14">
    <source>
        <dbReference type="PROSITE" id="PS51192"/>
    </source>
</evidence>
<dbReference type="GO" id="GO:0003724">
    <property type="term" value="F:RNA helicase activity"/>
    <property type="evidence" value="ECO:0007669"/>
    <property type="project" value="UniProtKB-EC"/>
</dbReference>
<feature type="domain" description="DEAD-box RNA helicase Q" evidence="16">
    <location>
        <begin position="38"/>
        <end position="66"/>
    </location>
</feature>
<dbReference type="STRING" id="857566.A0A1E3PTN5"/>
<proteinExistence type="inferred from homology"/>
<keyword evidence="6 11" id="KW-0347">Helicase</keyword>
<keyword evidence="9" id="KW-0539">Nucleus</keyword>
<dbReference type="PROSITE" id="PS51192">
    <property type="entry name" value="HELICASE_ATP_BIND_1"/>
    <property type="match status" value="1"/>
</dbReference>
<dbReference type="EMBL" id="KV454406">
    <property type="protein sequence ID" value="ODQ68187.1"/>
    <property type="molecule type" value="Genomic_DNA"/>
</dbReference>
<evidence type="ECO:0000259" key="16">
    <source>
        <dbReference type="PROSITE" id="PS51195"/>
    </source>
</evidence>
<comment type="catalytic activity">
    <reaction evidence="12">
        <text>ATP + H2O = ADP + phosphate + H(+)</text>
        <dbReference type="Rhea" id="RHEA:13065"/>
        <dbReference type="ChEBI" id="CHEBI:15377"/>
        <dbReference type="ChEBI" id="CHEBI:15378"/>
        <dbReference type="ChEBI" id="CHEBI:30616"/>
        <dbReference type="ChEBI" id="CHEBI:43474"/>
        <dbReference type="ChEBI" id="CHEBI:456216"/>
        <dbReference type="EC" id="3.6.4.13"/>
    </reaction>
</comment>
<evidence type="ECO:0000313" key="17">
    <source>
        <dbReference type="EMBL" id="ODQ68187.1"/>
    </source>
</evidence>
<keyword evidence="3" id="KW-0698">rRNA processing</keyword>
<dbReference type="InterPro" id="IPR000629">
    <property type="entry name" value="RNA-helicase_DEAD-box_CS"/>
</dbReference>
<dbReference type="GO" id="GO:0016887">
    <property type="term" value="F:ATP hydrolysis activity"/>
    <property type="evidence" value="ECO:0007669"/>
    <property type="project" value="RHEA"/>
</dbReference>
<keyword evidence="7 11" id="KW-0067">ATP-binding</keyword>
<evidence type="ECO:0000256" key="13">
    <source>
        <dbReference type="SAM" id="MobiDB-lite"/>
    </source>
</evidence>
<feature type="domain" description="Helicase ATP-binding" evidence="14">
    <location>
        <begin position="69"/>
        <end position="243"/>
    </location>
</feature>
<reference evidence="17 18" key="1">
    <citation type="journal article" date="2016" name="Proc. Natl. Acad. Sci. U.S.A.">
        <title>Comparative genomics of biotechnologically important yeasts.</title>
        <authorList>
            <person name="Riley R."/>
            <person name="Haridas S."/>
            <person name="Wolfe K.H."/>
            <person name="Lopes M.R."/>
            <person name="Hittinger C.T."/>
            <person name="Goeker M."/>
            <person name="Salamov A.A."/>
            <person name="Wisecaver J.H."/>
            <person name="Long T.M."/>
            <person name="Calvey C.H."/>
            <person name="Aerts A.L."/>
            <person name="Barry K.W."/>
            <person name="Choi C."/>
            <person name="Clum A."/>
            <person name="Coughlan A.Y."/>
            <person name="Deshpande S."/>
            <person name="Douglass A.P."/>
            <person name="Hanson S.J."/>
            <person name="Klenk H.-P."/>
            <person name="LaButti K.M."/>
            <person name="Lapidus A."/>
            <person name="Lindquist E.A."/>
            <person name="Lipzen A.M."/>
            <person name="Meier-Kolthoff J.P."/>
            <person name="Ohm R.A."/>
            <person name="Otillar R.P."/>
            <person name="Pangilinan J.L."/>
            <person name="Peng Y."/>
            <person name="Rokas A."/>
            <person name="Rosa C.A."/>
            <person name="Scheuner C."/>
            <person name="Sibirny A.A."/>
            <person name="Slot J.C."/>
            <person name="Stielow J.B."/>
            <person name="Sun H."/>
            <person name="Kurtzman C.P."/>
            <person name="Blackwell M."/>
            <person name="Grigoriev I.V."/>
            <person name="Jeffries T.W."/>
        </authorList>
    </citation>
    <scope>NUCLEOTIDE SEQUENCE [LARGE SCALE GENOMIC DNA]</scope>
    <source>
        <strain evidence="17 18">DSM 6958</strain>
    </source>
</reference>
<evidence type="ECO:0000259" key="15">
    <source>
        <dbReference type="PROSITE" id="PS51194"/>
    </source>
</evidence>
<evidence type="ECO:0000256" key="6">
    <source>
        <dbReference type="ARBA" id="ARBA00022806"/>
    </source>
</evidence>
<dbReference type="SMART" id="SM01178">
    <property type="entry name" value="DUF4217"/>
    <property type="match status" value="1"/>
</dbReference>
<dbReference type="SMART" id="SM00487">
    <property type="entry name" value="DEXDc"/>
    <property type="match status" value="1"/>
</dbReference>
<keyword evidence="4 11" id="KW-0547">Nucleotide-binding</keyword>
<dbReference type="Pfam" id="PF00270">
    <property type="entry name" value="DEAD"/>
    <property type="match status" value="1"/>
</dbReference>
<evidence type="ECO:0000256" key="2">
    <source>
        <dbReference type="ARBA" id="ARBA00022517"/>
    </source>
</evidence>
<accession>A0A1E3PTN5</accession>
<protein>
    <recommendedName>
        <fullName evidence="12">ATP-dependent RNA helicase</fullName>
        <ecNumber evidence="12">3.6.4.13</ecNumber>
    </recommendedName>
</protein>
<feature type="compositionally biased region" description="Basic and acidic residues" evidence="13">
    <location>
        <begin position="653"/>
        <end position="664"/>
    </location>
</feature>
<dbReference type="CDD" id="cd18787">
    <property type="entry name" value="SF2_C_DEAD"/>
    <property type="match status" value="1"/>
</dbReference>
<dbReference type="InterPro" id="IPR014001">
    <property type="entry name" value="Helicase_ATP-bd"/>
</dbReference>
<evidence type="ECO:0000256" key="11">
    <source>
        <dbReference type="RuleBase" id="RU000492"/>
    </source>
</evidence>
<gene>
    <name evidence="17" type="ORF">NADFUDRAFT_68484</name>
</gene>
<dbReference type="GO" id="GO:0003723">
    <property type="term" value="F:RNA binding"/>
    <property type="evidence" value="ECO:0007669"/>
    <property type="project" value="UniProtKB-UniRule"/>
</dbReference>
<comment type="function">
    <text evidence="12">RNA helicase.</text>
</comment>
<organism evidence="17 18">
    <name type="scientific">Nadsonia fulvescens var. elongata DSM 6958</name>
    <dbReference type="NCBI Taxonomy" id="857566"/>
    <lineage>
        <taxon>Eukaryota</taxon>
        <taxon>Fungi</taxon>
        <taxon>Dikarya</taxon>
        <taxon>Ascomycota</taxon>
        <taxon>Saccharomycotina</taxon>
        <taxon>Dipodascomycetes</taxon>
        <taxon>Dipodascales</taxon>
        <taxon>Dipodascales incertae sedis</taxon>
        <taxon>Nadsonia</taxon>
    </lineage>
</organism>
<name>A0A1E3PTN5_9ASCO</name>
<dbReference type="Pfam" id="PF00271">
    <property type="entry name" value="Helicase_C"/>
    <property type="match status" value="1"/>
</dbReference>
<evidence type="ECO:0000256" key="1">
    <source>
        <dbReference type="ARBA" id="ARBA00004604"/>
    </source>
</evidence>
<dbReference type="PANTHER" id="PTHR24031">
    <property type="entry name" value="RNA HELICASE"/>
    <property type="match status" value="1"/>
</dbReference>
<evidence type="ECO:0000256" key="10">
    <source>
        <dbReference type="PROSITE-ProRule" id="PRU00552"/>
    </source>
</evidence>
<dbReference type="Proteomes" id="UP000095009">
    <property type="component" value="Unassembled WGS sequence"/>
</dbReference>
<evidence type="ECO:0000256" key="9">
    <source>
        <dbReference type="ARBA" id="ARBA00023242"/>
    </source>
</evidence>
<dbReference type="InterPro" id="IPR014014">
    <property type="entry name" value="RNA_helicase_DEAD_Q_motif"/>
</dbReference>
<evidence type="ECO:0000256" key="7">
    <source>
        <dbReference type="ARBA" id="ARBA00022840"/>
    </source>
</evidence>
<dbReference type="PROSITE" id="PS51194">
    <property type="entry name" value="HELICASE_CTER"/>
    <property type="match status" value="1"/>
</dbReference>
<dbReference type="InterPro" id="IPR011545">
    <property type="entry name" value="DEAD/DEAH_box_helicase_dom"/>
</dbReference>
<evidence type="ECO:0000256" key="5">
    <source>
        <dbReference type="ARBA" id="ARBA00022801"/>
    </source>
</evidence>
<dbReference type="InterPro" id="IPR025313">
    <property type="entry name" value="SPB4-like_CTE"/>
</dbReference>
<feature type="compositionally biased region" description="Acidic residues" evidence="13">
    <location>
        <begin position="679"/>
        <end position="690"/>
    </location>
</feature>
<keyword evidence="18" id="KW-1185">Reference proteome</keyword>
<dbReference type="GO" id="GO:0005730">
    <property type="term" value="C:nucleolus"/>
    <property type="evidence" value="ECO:0007669"/>
    <property type="project" value="UniProtKB-SubCell"/>
</dbReference>
<feature type="region of interest" description="Disordered" evidence="13">
    <location>
        <begin position="648"/>
        <end position="744"/>
    </location>
</feature>
<keyword evidence="2" id="KW-0690">Ribosome biogenesis</keyword>
<dbReference type="Gene3D" id="3.40.50.300">
    <property type="entry name" value="P-loop containing nucleotide triphosphate hydrolases"/>
    <property type="match status" value="2"/>
</dbReference>
<keyword evidence="5 11" id="KW-0378">Hydrolase</keyword>
<evidence type="ECO:0000256" key="3">
    <source>
        <dbReference type="ARBA" id="ARBA00022552"/>
    </source>
</evidence>
<comment type="subcellular location">
    <subcellularLocation>
        <location evidence="1">Nucleus</location>
        <location evidence="1">Nucleolus</location>
    </subcellularLocation>
</comment>
<dbReference type="PROSITE" id="PS51195">
    <property type="entry name" value="Q_MOTIF"/>
    <property type="match status" value="1"/>
</dbReference>
<dbReference type="SMART" id="SM00490">
    <property type="entry name" value="HELICc"/>
    <property type="match status" value="1"/>
</dbReference>
<dbReference type="GO" id="GO:0006364">
    <property type="term" value="P:rRNA processing"/>
    <property type="evidence" value="ECO:0007669"/>
    <property type="project" value="UniProtKB-KW"/>
</dbReference>
<dbReference type="InterPro" id="IPR027417">
    <property type="entry name" value="P-loop_NTPase"/>
</dbReference>
<dbReference type="GO" id="GO:0005524">
    <property type="term" value="F:ATP binding"/>
    <property type="evidence" value="ECO:0007669"/>
    <property type="project" value="UniProtKB-UniRule"/>
</dbReference>
<keyword evidence="8 12" id="KW-0694">RNA-binding</keyword>
<feature type="domain" description="Helicase C-terminal" evidence="15">
    <location>
        <begin position="256"/>
        <end position="424"/>
    </location>
</feature>
<comment type="domain">
    <text evidence="12">The Q motif is unique to and characteristic of the DEAD box family of RNA helicases and controls ATP binding and hydrolysis.</text>
</comment>
<dbReference type="CDD" id="cd17941">
    <property type="entry name" value="DEADc_DDX10"/>
    <property type="match status" value="1"/>
</dbReference>
<dbReference type="Pfam" id="PF13959">
    <property type="entry name" value="CTE_SPB4"/>
    <property type="match status" value="1"/>
</dbReference>
<evidence type="ECO:0000256" key="4">
    <source>
        <dbReference type="ARBA" id="ARBA00022741"/>
    </source>
</evidence>
<dbReference type="OrthoDB" id="10259640at2759"/>
<sequence length="762" mass="85739">MHFSSIINSPFLILIYYFATHIQIHLAKHALQDDKSITQFDQLPLSKPTLDGLKKSHFVTMTDIQKQSIPLALMNKDILGAARTGSGKTLAFLIPILESLYHSKWTQNDGLGALIISPTRELALQIFEVLRKIGREHGFSAGLIIGGKDVHVESERLTKLNILICTPGRLLQHMDQTAGFDLNNIQCLVLDEADRILDMGFKKTLDAILDNIPPTRQTLLFSATQAKSVSDLARLSLTKPEYVSAHEEDVSSTPSNLDQHYVTVGLEHKLDTLWGFIKTHTKSKILVFISSSKQVRFVYETFRTLQPGIPLLHLHGKQKQTARIDITKKFSAARESCLFATDIVARGIDFPAVDWVIQLDCPEDAATYIHRVGRSARCGKAGKALLFLTPSEEPGMTASLEAKKVPIAKINIKESKKKSIKDQLQALCFQNPEIKYLGQKAFISYFRSIYIQKDKDIFKIDDLPSEKFAESLGLPGAPKIKILGGNKGKEAKNASRKLMQLSRANVDGEDPEDGKKDVVRTKYDRMFERKNQNVLSEHYMNMTGNGDGQKTTTGGEESEDEFMMVKRQDHALEEEKLPEVFDIATSKRAAKKALSKKASATGISTKLIFDDEGMPHSLYEFEDEEDFKKRGDAESQKQAFVEKEAEIMEQVDTLDKQVAKEKKTEKKLKRKEAMKAYDESSDENSGDDAGVELAPYDDANNQEFSDEDSDSESEKEAPKRKWFQTDDEEDRKKSKRSQVLEIEEPETLDDLEALSAQLLARR</sequence>
<dbReference type="InterPro" id="IPR001650">
    <property type="entry name" value="Helicase_C-like"/>
</dbReference>
<comment type="similarity">
    <text evidence="11">Belongs to the DEAD box helicase family.</text>
</comment>
<dbReference type="PROSITE" id="PS00039">
    <property type="entry name" value="DEAD_ATP_HELICASE"/>
    <property type="match status" value="1"/>
</dbReference>